<gene>
    <name evidence="5" type="ORF">EDD19_104177</name>
</gene>
<dbReference type="SMART" id="SM00822">
    <property type="entry name" value="PKS_KR"/>
    <property type="match status" value="1"/>
</dbReference>
<evidence type="ECO:0000313" key="5">
    <source>
        <dbReference type="EMBL" id="TCW25458.1"/>
    </source>
</evidence>
<feature type="transmembrane region" description="Helical" evidence="3">
    <location>
        <begin position="21"/>
        <end position="43"/>
    </location>
</feature>
<dbReference type="InterPro" id="IPR057326">
    <property type="entry name" value="KR_dom"/>
</dbReference>
<organism evidence="5 6">
    <name type="scientific">Dietzia cinnamea</name>
    <dbReference type="NCBI Taxonomy" id="321318"/>
    <lineage>
        <taxon>Bacteria</taxon>
        <taxon>Bacillati</taxon>
        <taxon>Actinomycetota</taxon>
        <taxon>Actinomycetes</taxon>
        <taxon>Mycobacteriales</taxon>
        <taxon>Dietziaceae</taxon>
        <taxon>Dietzia</taxon>
    </lineage>
</organism>
<evidence type="ECO:0000259" key="4">
    <source>
        <dbReference type="SMART" id="SM00822"/>
    </source>
</evidence>
<name>A0A4R3ZXD4_9ACTN</name>
<dbReference type="PANTHER" id="PTHR44169">
    <property type="entry name" value="NADPH-DEPENDENT 1-ACYLDIHYDROXYACETONE PHOSPHATE REDUCTASE"/>
    <property type="match status" value="1"/>
</dbReference>
<dbReference type="Proteomes" id="UP000295805">
    <property type="component" value="Unassembled WGS sequence"/>
</dbReference>
<comment type="similarity">
    <text evidence="1">Belongs to the short-chain dehydrogenases/reductases (SDR) family.</text>
</comment>
<dbReference type="Pfam" id="PF00106">
    <property type="entry name" value="adh_short"/>
    <property type="match status" value="1"/>
</dbReference>
<protein>
    <submittedName>
        <fullName evidence="5">NADP-dependent 3-hydroxy acid dehydrogenase YdfG</fullName>
    </submittedName>
</protein>
<evidence type="ECO:0000256" key="2">
    <source>
        <dbReference type="ARBA" id="ARBA00023002"/>
    </source>
</evidence>
<keyword evidence="2" id="KW-0560">Oxidoreductase</keyword>
<keyword evidence="3" id="KW-0812">Transmembrane</keyword>
<evidence type="ECO:0000313" key="6">
    <source>
        <dbReference type="Proteomes" id="UP000295805"/>
    </source>
</evidence>
<keyword evidence="3" id="KW-1133">Transmembrane helix</keyword>
<proteinExistence type="inferred from homology"/>
<dbReference type="SUPFAM" id="SSF51735">
    <property type="entry name" value="NAD(P)-binding Rossmann-fold domains"/>
    <property type="match status" value="1"/>
</dbReference>
<dbReference type="PRINTS" id="PR00081">
    <property type="entry name" value="GDHRDH"/>
</dbReference>
<dbReference type="EMBL" id="SMCX01000004">
    <property type="protein sequence ID" value="TCW25458.1"/>
    <property type="molecule type" value="Genomic_DNA"/>
</dbReference>
<dbReference type="InterPro" id="IPR002347">
    <property type="entry name" value="SDR_fam"/>
</dbReference>
<feature type="domain" description="Ketoreductase" evidence="4">
    <location>
        <begin position="23"/>
        <end position="197"/>
    </location>
</feature>
<reference evidence="5 6" key="1">
    <citation type="submission" date="2019-03" db="EMBL/GenBank/DDBJ databases">
        <title>Root nodule microbial communities of legume samples collected from USA, Mexico and Botswana.</title>
        <authorList>
            <person name="Hirsch A."/>
        </authorList>
    </citation>
    <scope>NUCLEOTIDE SEQUENCE [LARGE SCALE GENOMIC DNA]</scope>
    <source>
        <strain evidence="5 6">55</strain>
    </source>
</reference>
<evidence type="ECO:0000256" key="3">
    <source>
        <dbReference type="SAM" id="Phobius"/>
    </source>
</evidence>
<evidence type="ECO:0000256" key="1">
    <source>
        <dbReference type="ARBA" id="ARBA00006484"/>
    </source>
</evidence>
<dbReference type="PANTHER" id="PTHR44169:SF6">
    <property type="entry name" value="NADPH-DEPENDENT 1-ACYLDIHYDROXYACETONE PHOSPHATE REDUCTASE"/>
    <property type="match status" value="1"/>
</dbReference>
<dbReference type="InterPro" id="IPR036291">
    <property type="entry name" value="NAD(P)-bd_dom_sf"/>
</dbReference>
<accession>A0A4R3ZXD4</accession>
<keyword evidence="3" id="KW-0472">Membrane</keyword>
<dbReference type="Gene3D" id="3.40.50.720">
    <property type="entry name" value="NAD(P)-binding Rossmann-like Domain"/>
    <property type="match status" value="1"/>
</dbReference>
<dbReference type="GO" id="GO:0016491">
    <property type="term" value="F:oxidoreductase activity"/>
    <property type="evidence" value="ECO:0007669"/>
    <property type="project" value="UniProtKB-KW"/>
</dbReference>
<comment type="caution">
    <text evidence="5">The sequence shown here is derived from an EMBL/GenBank/DDBJ whole genome shotgun (WGS) entry which is preliminary data.</text>
</comment>
<dbReference type="AlphaFoldDB" id="A0A4R3ZXD4"/>
<sequence length="311" mass="33454">MAPHPVRFRRYRRGMDHSDSAAPVVVITGAGGGLGAATAALYAGRGWRVVAVDLTAPPGATGITPVAADVTDPDSLSALADRVRADFGRLDLVVTFAGVLGIGPLAETDPQRVQHVLDVNVMGTVRTVHALWDLLRETGGRVVLISSETGPQHGMPMNGAYAMSKHAIEAYGDALRRELMFLGMDVVLVQPGPFRTGMTASIRRRFQESTVPGSPFAAMAAVMGEMAAGEDDKATDPSVLAEAVWRAGTTARPRHRYAVRWELTRRLLDHLPVPLVDKALVLALGGKINARKLEMRRQEADAREQMREVAE</sequence>